<dbReference type="Proteomes" id="UP000325672">
    <property type="component" value="Unassembled WGS sequence"/>
</dbReference>
<reference evidence="1 2" key="1">
    <citation type="submission" date="2019-04" db="EMBL/GenBank/DDBJ databases">
        <title>Friends and foes A comparative genomics study of 23 Aspergillus species from section Flavi.</title>
        <authorList>
            <consortium name="DOE Joint Genome Institute"/>
            <person name="Kjaerbolling I."/>
            <person name="Vesth T."/>
            <person name="Frisvad J.C."/>
            <person name="Nybo J.L."/>
            <person name="Theobald S."/>
            <person name="Kildgaard S."/>
            <person name="Isbrandt T."/>
            <person name="Kuo A."/>
            <person name="Sato A."/>
            <person name="Lyhne E.K."/>
            <person name="Kogle M.E."/>
            <person name="Wiebenga A."/>
            <person name="Kun R.S."/>
            <person name="Lubbers R.J."/>
            <person name="Makela M.R."/>
            <person name="Barry K."/>
            <person name="Chovatia M."/>
            <person name="Clum A."/>
            <person name="Daum C."/>
            <person name="Haridas S."/>
            <person name="He G."/>
            <person name="LaButti K."/>
            <person name="Lipzen A."/>
            <person name="Mondo S."/>
            <person name="Riley R."/>
            <person name="Salamov A."/>
            <person name="Simmons B.A."/>
            <person name="Magnuson J.K."/>
            <person name="Henrissat B."/>
            <person name="Mortensen U.H."/>
            <person name="Larsen T.O."/>
            <person name="Devries R.P."/>
            <person name="Grigoriev I.V."/>
            <person name="Machida M."/>
            <person name="Baker S.E."/>
            <person name="Andersen M.R."/>
        </authorList>
    </citation>
    <scope>NUCLEOTIDE SEQUENCE [LARGE SCALE GENOMIC DNA]</scope>
    <source>
        <strain evidence="1 2">CBS 117625</strain>
    </source>
</reference>
<gene>
    <name evidence="1" type="ORF">BDV38DRAFT_238813</name>
</gene>
<dbReference type="EMBL" id="ML743559">
    <property type="protein sequence ID" value="KAE8141151.1"/>
    <property type="molecule type" value="Genomic_DNA"/>
</dbReference>
<protein>
    <submittedName>
        <fullName evidence="1">Uncharacterized protein</fullName>
    </submittedName>
</protein>
<evidence type="ECO:0000313" key="1">
    <source>
        <dbReference type="EMBL" id="KAE8141151.1"/>
    </source>
</evidence>
<evidence type="ECO:0000313" key="2">
    <source>
        <dbReference type="Proteomes" id="UP000325672"/>
    </source>
</evidence>
<dbReference type="AlphaFoldDB" id="A0A5N6T4L7"/>
<proteinExistence type="predicted"/>
<accession>A0A5N6T4L7</accession>
<keyword evidence="2" id="KW-1185">Reference proteome</keyword>
<organism evidence="1 2">
    <name type="scientific">Aspergillus pseudotamarii</name>
    <dbReference type="NCBI Taxonomy" id="132259"/>
    <lineage>
        <taxon>Eukaryota</taxon>
        <taxon>Fungi</taxon>
        <taxon>Dikarya</taxon>
        <taxon>Ascomycota</taxon>
        <taxon>Pezizomycotina</taxon>
        <taxon>Eurotiomycetes</taxon>
        <taxon>Eurotiomycetidae</taxon>
        <taxon>Eurotiales</taxon>
        <taxon>Aspergillaceae</taxon>
        <taxon>Aspergillus</taxon>
        <taxon>Aspergillus subgen. Circumdati</taxon>
    </lineage>
</organism>
<dbReference type="RefSeq" id="XP_031917214.1">
    <property type="nucleotide sequence ID" value="XM_032053716.1"/>
</dbReference>
<dbReference type="GeneID" id="43637926"/>
<sequence length="85" mass="9987">MWVTAVCSPTCSLHAIESCPPCMHTLLIVHCRFWSPLDSKESILAYEKRVRRWAKGPRIKNPRMHGPLSCRIHYRIRYAYSVNFL</sequence>
<name>A0A5N6T4L7_ASPPS</name>